<evidence type="ECO:0000256" key="1">
    <source>
        <dbReference type="SAM" id="MobiDB-lite"/>
    </source>
</evidence>
<dbReference type="EMBL" id="MT125661">
    <property type="protein sequence ID" value="QLK97584.1"/>
    <property type="molecule type" value="mRNA"/>
</dbReference>
<evidence type="ECO:0000313" key="3">
    <source>
        <dbReference type="EMBL" id="QLK97584.1"/>
    </source>
</evidence>
<feature type="region of interest" description="Disordered" evidence="1">
    <location>
        <begin position="79"/>
        <end position="104"/>
    </location>
</feature>
<proteinExistence type="evidence at transcript level"/>
<organism evidence="3">
    <name type="scientific">Heterodera glycines</name>
    <name type="common">Soybean cyst nematode worm</name>
    <dbReference type="NCBI Taxonomy" id="51029"/>
    <lineage>
        <taxon>Eukaryota</taxon>
        <taxon>Metazoa</taxon>
        <taxon>Ecdysozoa</taxon>
        <taxon>Nematoda</taxon>
        <taxon>Chromadorea</taxon>
        <taxon>Rhabditida</taxon>
        <taxon>Tylenchina</taxon>
        <taxon>Tylenchomorpha</taxon>
        <taxon>Tylenchoidea</taxon>
        <taxon>Heteroderidae</taxon>
        <taxon>Heteroderinae</taxon>
        <taxon>Heterodera</taxon>
    </lineage>
</organism>
<accession>A0A7D6HIB8</accession>
<feature type="region of interest" description="Disordered" evidence="1">
    <location>
        <begin position="216"/>
        <end position="252"/>
    </location>
</feature>
<feature type="signal peptide" evidence="2">
    <location>
        <begin position="1"/>
        <end position="20"/>
    </location>
</feature>
<name>A0A7D6HIB8_HETGL</name>
<feature type="compositionally biased region" description="Low complexity" evidence="1">
    <location>
        <begin position="87"/>
        <end position="98"/>
    </location>
</feature>
<keyword evidence="2" id="KW-0732">Signal</keyword>
<evidence type="ECO:0000256" key="2">
    <source>
        <dbReference type="SAM" id="SignalP"/>
    </source>
</evidence>
<reference evidence="3" key="1">
    <citation type="journal article" date="2020" name="Mol. Plant Pathol.">
        <title>Screening soybean cyst nematode effectors for their ability to suppress plant immunity.</title>
        <authorList>
            <person name="Pogorelko G."/>
            <person name="Wang J."/>
            <person name="Juvale P.S."/>
            <person name="Mitchum M.G."/>
            <person name="Baum T.J."/>
        </authorList>
    </citation>
    <scope>NUCLEOTIDE SEQUENCE</scope>
</reference>
<feature type="chain" id="PRO_5027544696" evidence="2">
    <location>
        <begin position="21"/>
        <end position="252"/>
    </location>
</feature>
<protein>
    <submittedName>
        <fullName evidence="3">Secretory protein 30G12</fullName>
    </submittedName>
</protein>
<sequence length="252" mass="26529">MSNFIFVAFLTAAFFSSGLALPAPYDAESVVSSELNVPLLSADANVEAAITNESDAAAEIQAPSIPVPIEHQTAADITHPTETGNESSIASSSSTPKSEQTPKKVMNMKSALEGAAANVYGGLPLDKQPKTIAEAAAKAKQTPAKLPADYDVNRVAERAAARVYGWLPEDKQPKAIYDAAEKAKNTPKPPGDYDVERVAQKAARLVYGVLPIGMQPNFAGPSTDKSNVDDSEKPSAAAAGDDDDEVEKEKKE</sequence>
<dbReference type="AlphaFoldDB" id="A0A7D6HIB8"/>